<dbReference type="Proteomes" id="UP000018721">
    <property type="component" value="Unassembled WGS sequence"/>
</dbReference>
<organism evidence="1 2">
    <name type="scientific">Phytophthora nicotianae P1569</name>
    <dbReference type="NCBI Taxonomy" id="1317065"/>
    <lineage>
        <taxon>Eukaryota</taxon>
        <taxon>Sar</taxon>
        <taxon>Stramenopiles</taxon>
        <taxon>Oomycota</taxon>
        <taxon>Peronosporomycetes</taxon>
        <taxon>Peronosporales</taxon>
        <taxon>Peronosporaceae</taxon>
        <taxon>Phytophthora</taxon>
    </lineage>
</organism>
<accession>V9FZU3</accession>
<evidence type="ECO:0000313" key="2">
    <source>
        <dbReference type="Proteomes" id="UP000018721"/>
    </source>
</evidence>
<keyword evidence="2" id="KW-1185">Reference proteome</keyword>
<dbReference type="AlphaFoldDB" id="V9FZU3"/>
<reference evidence="1 2" key="1">
    <citation type="submission" date="2013-11" db="EMBL/GenBank/DDBJ databases">
        <title>The Genome Sequence of Phytophthora parasitica P1569.</title>
        <authorList>
            <consortium name="The Broad Institute Genomics Platform"/>
            <person name="Russ C."/>
            <person name="Tyler B."/>
            <person name="Panabieres F."/>
            <person name="Shan W."/>
            <person name="Tripathy S."/>
            <person name="Grunwald N."/>
            <person name="Machado M."/>
            <person name="Johnson C.S."/>
            <person name="Arredondo F."/>
            <person name="Hong C."/>
            <person name="Coffey M."/>
            <person name="Young S.K."/>
            <person name="Zeng Q."/>
            <person name="Gargeya S."/>
            <person name="Fitzgerald M."/>
            <person name="Abouelleil A."/>
            <person name="Alvarado L."/>
            <person name="Chapman S.B."/>
            <person name="Gainer-Dewar J."/>
            <person name="Goldberg J."/>
            <person name="Griggs A."/>
            <person name="Gujja S."/>
            <person name="Hansen M."/>
            <person name="Howarth C."/>
            <person name="Imamovic A."/>
            <person name="Ireland A."/>
            <person name="Larimer J."/>
            <person name="McCowan C."/>
            <person name="Murphy C."/>
            <person name="Pearson M."/>
            <person name="Poon T.W."/>
            <person name="Priest M."/>
            <person name="Roberts A."/>
            <person name="Saif S."/>
            <person name="Shea T."/>
            <person name="Sykes S."/>
            <person name="Wortman J."/>
            <person name="Nusbaum C."/>
            <person name="Birren B."/>
        </authorList>
    </citation>
    <scope>NUCLEOTIDE SEQUENCE [LARGE SCALE GENOMIC DNA]</scope>
    <source>
        <strain evidence="1 2">P1569</strain>
    </source>
</reference>
<name>V9FZU3_PHYNI</name>
<dbReference type="EMBL" id="ANIZ01000107">
    <property type="protein sequence ID" value="ETI57015.1"/>
    <property type="molecule type" value="Genomic_DNA"/>
</dbReference>
<protein>
    <submittedName>
        <fullName evidence="1">Uncharacterized protein</fullName>
    </submittedName>
</protein>
<sequence>MIDQVKRLSRKLRTLVQAAKLRKRHFVHPQRCSAGISHFASLFWRTTTSSTGLSPAAPPTTR</sequence>
<dbReference type="HOGENOM" id="CLU_2908950_0_0_1"/>
<comment type="caution">
    <text evidence="1">The sequence shown here is derived from an EMBL/GenBank/DDBJ whole genome shotgun (WGS) entry which is preliminary data.</text>
</comment>
<proteinExistence type="predicted"/>
<evidence type="ECO:0000313" key="1">
    <source>
        <dbReference type="EMBL" id="ETI57015.1"/>
    </source>
</evidence>
<gene>
    <name evidence="1" type="ORF">F443_00631</name>
</gene>